<dbReference type="AlphaFoldDB" id="A0AAD6TZT1"/>
<feature type="compositionally biased region" description="Basic residues" evidence="1">
    <location>
        <begin position="302"/>
        <end position="328"/>
    </location>
</feature>
<evidence type="ECO:0000313" key="4">
    <source>
        <dbReference type="Proteomes" id="UP001222325"/>
    </source>
</evidence>
<evidence type="ECO:0000256" key="1">
    <source>
        <dbReference type="SAM" id="MobiDB-lite"/>
    </source>
</evidence>
<evidence type="ECO:0000259" key="2">
    <source>
        <dbReference type="Pfam" id="PF20411"/>
    </source>
</evidence>
<gene>
    <name evidence="3" type="ORF">B0H15DRAFT_428600</name>
</gene>
<feature type="region of interest" description="Disordered" evidence="1">
    <location>
        <begin position="156"/>
        <end position="193"/>
    </location>
</feature>
<dbReference type="Proteomes" id="UP001222325">
    <property type="component" value="Unassembled WGS sequence"/>
</dbReference>
<proteinExistence type="predicted"/>
<protein>
    <recommendedName>
        <fullName evidence="2">DUF6697 domain-containing protein</fullName>
    </recommendedName>
</protein>
<feature type="domain" description="DUF6697" evidence="2">
    <location>
        <begin position="97"/>
        <end position="291"/>
    </location>
</feature>
<name>A0AAD6TZT1_9AGAR</name>
<sequence length="417" mass="46425">MDIDIRESEPDTDNEPPAKRCRLIMDAVEVPSIASVRIRAEVERQEIHRKLELLRNPIVKKPKDTPTLSLDSVRERLRSIGYEVYPIDLENTILDVTVRRDFMSKEYGGNPQDTYPKIGSAFVARTGKSRFSYLNLLYNPHCPEIPGAPGLLFDVKCSGEPNDSGGDQVKEEEGKPHGAGGNEDEPRGPAPPLTLDEWKQQSSAVRKNWAKQIAKKRWGLSIRADITLRRQLGRKPTDAEKKAALKSKNAFKTVTPEEISSALDRREVIVVVSTLKCVGYKADFQRDLAAKIPFFVPPPRKAAGKGKKGKNTNHRKAAPVVKGQKRKRMEPESDSDDEDSDSTSEEEEEIVYRPRGTRSRPIVNTPVASTVRTTGVKFSPHHFPAATASTFDSILSSRYTSIPCCAARAKSVAWKGI</sequence>
<keyword evidence="4" id="KW-1185">Reference proteome</keyword>
<comment type="caution">
    <text evidence="3">The sequence shown here is derived from an EMBL/GenBank/DDBJ whole genome shotgun (WGS) entry which is preliminary data.</text>
</comment>
<dbReference type="EMBL" id="JARJCN010000042">
    <property type="protein sequence ID" value="KAJ7083124.1"/>
    <property type="molecule type" value="Genomic_DNA"/>
</dbReference>
<dbReference type="InterPro" id="IPR046520">
    <property type="entry name" value="DUF6697"/>
</dbReference>
<dbReference type="Pfam" id="PF20411">
    <property type="entry name" value="DUF6697"/>
    <property type="match status" value="1"/>
</dbReference>
<feature type="compositionally biased region" description="Acidic residues" evidence="1">
    <location>
        <begin position="332"/>
        <end position="349"/>
    </location>
</feature>
<reference evidence="3" key="1">
    <citation type="submission" date="2023-03" db="EMBL/GenBank/DDBJ databases">
        <title>Massive genome expansion in bonnet fungi (Mycena s.s.) driven by repeated elements and novel gene families across ecological guilds.</title>
        <authorList>
            <consortium name="Lawrence Berkeley National Laboratory"/>
            <person name="Harder C.B."/>
            <person name="Miyauchi S."/>
            <person name="Viragh M."/>
            <person name="Kuo A."/>
            <person name="Thoen E."/>
            <person name="Andreopoulos B."/>
            <person name="Lu D."/>
            <person name="Skrede I."/>
            <person name="Drula E."/>
            <person name="Henrissat B."/>
            <person name="Morin E."/>
            <person name="Kohler A."/>
            <person name="Barry K."/>
            <person name="LaButti K."/>
            <person name="Morin E."/>
            <person name="Salamov A."/>
            <person name="Lipzen A."/>
            <person name="Mereny Z."/>
            <person name="Hegedus B."/>
            <person name="Baldrian P."/>
            <person name="Stursova M."/>
            <person name="Weitz H."/>
            <person name="Taylor A."/>
            <person name="Grigoriev I.V."/>
            <person name="Nagy L.G."/>
            <person name="Martin F."/>
            <person name="Kauserud H."/>
        </authorList>
    </citation>
    <scope>NUCLEOTIDE SEQUENCE</scope>
    <source>
        <strain evidence="3">CBHHK173m</strain>
    </source>
</reference>
<accession>A0AAD6TZT1</accession>
<feature type="region of interest" description="Disordered" evidence="1">
    <location>
        <begin position="296"/>
        <end position="366"/>
    </location>
</feature>
<organism evidence="3 4">
    <name type="scientific">Mycena belliarum</name>
    <dbReference type="NCBI Taxonomy" id="1033014"/>
    <lineage>
        <taxon>Eukaryota</taxon>
        <taxon>Fungi</taxon>
        <taxon>Dikarya</taxon>
        <taxon>Basidiomycota</taxon>
        <taxon>Agaricomycotina</taxon>
        <taxon>Agaricomycetes</taxon>
        <taxon>Agaricomycetidae</taxon>
        <taxon>Agaricales</taxon>
        <taxon>Marasmiineae</taxon>
        <taxon>Mycenaceae</taxon>
        <taxon>Mycena</taxon>
    </lineage>
</organism>
<evidence type="ECO:0000313" key="3">
    <source>
        <dbReference type="EMBL" id="KAJ7083124.1"/>
    </source>
</evidence>